<name>A0A177NHY5_9GAMM</name>
<evidence type="ECO:0000259" key="2">
    <source>
        <dbReference type="Pfam" id="PF07411"/>
    </source>
</evidence>
<dbReference type="PANTHER" id="PTHR40606">
    <property type="match status" value="1"/>
</dbReference>
<dbReference type="Gene3D" id="2.30.29.80">
    <property type="match status" value="1"/>
</dbReference>
<reference evidence="4" key="1">
    <citation type="submission" date="2016-03" db="EMBL/GenBank/DDBJ databases">
        <authorList>
            <person name="Heylen K."/>
            <person name="De Vos P."/>
            <person name="Vekeman B."/>
        </authorList>
    </citation>
    <scope>NUCLEOTIDE SEQUENCE [LARGE SCALE GENOMIC DNA]</scope>
    <source>
        <strain evidence="4">R-45383</strain>
    </source>
</reference>
<dbReference type="AlphaFoldDB" id="A0A177NHY5"/>
<evidence type="ECO:0000313" key="4">
    <source>
        <dbReference type="Proteomes" id="UP000077628"/>
    </source>
</evidence>
<accession>A0A177NHY5</accession>
<comment type="similarity">
    <text evidence="1">Belongs to the UPF0339 family. Duplicated subfamily.</text>
</comment>
<dbReference type="SUPFAM" id="SSF160113">
    <property type="entry name" value="YegP-like"/>
    <property type="match status" value="2"/>
</dbReference>
<sequence>MPATFELKTNEDNQYVFNFLSSKGELILMSGDYPNKEEAIQGIKEVRTGSLMSHQIAASRVPEGDTFFVIKDTVGNIIVKSVLYNSNMLFDNALHTVKDNACIAEIVDLTA</sequence>
<organism evidence="3 4">
    <name type="scientific">Methylomonas koyamae</name>
    <dbReference type="NCBI Taxonomy" id="702114"/>
    <lineage>
        <taxon>Bacteria</taxon>
        <taxon>Pseudomonadati</taxon>
        <taxon>Pseudomonadota</taxon>
        <taxon>Gammaproteobacteria</taxon>
        <taxon>Methylococcales</taxon>
        <taxon>Methylococcaceae</taxon>
        <taxon>Methylomonas</taxon>
    </lineage>
</organism>
<proteinExistence type="inferred from homology"/>
<evidence type="ECO:0000313" key="3">
    <source>
        <dbReference type="EMBL" id="OAI17587.1"/>
    </source>
</evidence>
<keyword evidence="4" id="KW-1185">Reference proteome</keyword>
<gene>
    <name evidence="3" type="ORF">A1355_07320</name>
</gene>
<dbReference type="Proteomes" id="UP000077628">
    <property type="component" value="Unassembled WGS sequence"/>
</dbReference>
<dbReference type="OrthoDB" id="9802792at2"/>
<dbReference type="EMBL" id="LUUK01000177">
    <property type="protein sequence ID" value="OAI17587.1"/>
    <property type="molecule type" value="Genomic_DNA"/>
</dbReference>
<dbReference type="STRING" id="702114.A1355_07320"/>
<dbReference type="PANTHER" id="PTHR40606:SF1">
    <property type="entry name" value="UPF0339 PROTEIN YEGP"/>
    <property type="match status" value="1"/>
</dbReference>
<evidence type="ECO:0000256" key="1">
    <source>
        <dbReference type="ARBA" id="ARBA00007576"/>
    </source>
</evidence>
<feature type="domain" description="DUF1508" evidence="2">
    <location>
        <begin position="11"/>
        <end position="48"/>
    </location>
</feature>
<dbReference type="InterPro" id="IPR036913">
    <property type="entry name" value="YegP-like_sf"/>
</dbReference>
<dbReference type="Pfam" id="PF07411">
    <property type="entry name" value="DUF1508"/>
    <property type="match status" value="1"/>
</dbReference>
<dbReference type="InterPro" id="IPR010879">
    <property type="entry name" value="DUF1508"/>
</dbReference>
<comment type="caution">
    <text evidence="3">The sequence shown here is derived from an EMBL/GenBank/DDBJ whole genome shotgun (WGS) entry which is preliminary data.</text>
</comment>
<dbReference type="InterPro" id="IPR051141">
    <property type="entry name" value="UPF0339_domain"/>
</dbReference>
<dbReference type="RefSeq" id="WP_064029561.1">
    <property type="nucleotide sequence ID" value="NZ_LUUK01000177.1"/>
</dbReference>
<protein>
    <recommendedName>
        <fullName evidence="2">DUF1508 domain-containing protein</fullName>
    </recommendedName>
</protein>